<dbReference type="PANTHER" id="PTHR10048">
    <property type="entry name" value="PHOSPHATIDYLINOSITOL KINASE"/>
    <property type="match status" value="1"/>
</dbReference>
<dbReference type="InterPro" id="IPR001263">
    <property type="entry name" value="PI3K_accessory_dom"/>
</dbReference>
<protein>
    <recommendedName>
        <fullName evidence="2">1-phosphatidylinositol 4-kinase</fullName>
        <ecNumber evidence="2">2.7.1.67</ecNumber>
    </recommendedName>
</protein>
<evidence type="ECO:0000259" key="6">
    <source>
        <dbReference type="PROSITE" id="PS51545"/>
    </source>
</evidence>
<accession>A0ABR2YD39</accession>
<dbReference type="Pfam" id="PF19274">
    <property type="entry name" value="PI4K_N"/>
    <property type="match status" value="1"/>
</dbReference>
<name>A0ABR2YD39_9CHLO</name>
<dbReference type="CDD" id="cd05167">
    <property type="entry name" value="PI4Kc_III_alpha"/>
    <property type="match status" value="1"/>
</dbReference>
<dbReference type="InterPro" id="IPR000403">
    <property type="entry name" value="PI3/4_kinase_cat_dom"/>
</dbReference>
<feature type="domain" description="PI3K/PI4K catalytic" evidence="5">
    <location>
        <begin position="1435"/>
        <end position="1714"/>
    </location>
</feature>
<evidence type="ECO:0000256" key="1">
    <source>
        <dbReference type="ARBA" id="ARBA00006209"/>
    </source>
</evidence>
<dbReference type="InterPro" id="IPR042236">
    <property type="entry name" value="PI3K_accessory_sf"/>
</dbReference>
<proteinExistence type="inferred from homology"/>
<dbReference type="Proteomes" id="UP001491310">
    <property type="component" value="Unassembled WGS sequence"/>
</dbReference>
<dbReference type="SUPFAM" id="SSF56112">
    <property type="entry name" value="Protein kinase-like (PK-like)"/>
    <property type="match status" value="1"/>
</dbReference>
<evidence type="ECO:0000256" key="3">
    <source>
        <dbReference type="ARBA" id="ARBA00022679"/>
    </source>
</evidence>
<feature type="domain" description="PIK helical" evidence="6">
    <location>
        <begin position="1175"/>
        <end position="1350"/>
    </location>
</feature>
<comment type="caution">
    <text evidence="7">The sequence shown here is derived from an EMBL/GenBank/DDBJ whole genome shotgun (WGS) entry which is preliminary data.</text>
</comment>
<dbReference type="PROSITE" id="PS50290">
    <property type="entry name" value="PI3_4_KINASE_3"/>
    <property type="match status" value="1"/>
</dbReference>
<dbReference type="Gene3D" id="3.30.1010.10">
    <property type="entry name" value="Phosphatidylinositol 3-kinase Catalytic Subunit, Chain A, domain 4"/>
    <property type="match status" value="1"/>
</dbReference>
<dbReference type="Pfam" id="PF00454">
    <property type="entry name" value="PI3_PI4_kinase"/>
    <property type="match status" value="1"/>
</dbReference>
<dbReference type="PROSITE" id="PS00915">
    <property type="entry name" value="PI3_4_KINASE_1"/>
    <property type="match status" value="1"/>
</dbReference>
<gene>
    <name evidence="7" type="ORF">WJX75_005827</name>
</gene>
<evidence type="ECO:0000313" key="8">
    <source>
        <dbReference type="Proteomes" id="UP001491310"/>
    </source>
</evidence>
<dbReference type="InterPro" id="IPR036940">
    <property type="entry name" value="PI3/4_kinase_cat_sf"/>
</dbReference>
<evidence type="ECO:0000256" key="2">
    <source>
        <dbReference type="ARBA" id="ARBA00012169"/>
    </source>
</evidence>
<dbReference type="PROSITE" id="PS51545">
    <property type="entry name" value="PIK_HELICAL"/>
    <property type="match status" value="1"/>
</dbReference>
<reference evidence="7 8" key="1">
    <citation type="journal article" date="2024" name="Nat. Commun.">
        <title>Phylogenomics reveals the evolutionary origins of lichenization in chlorophyte algae.</title>
        <authorList>
            <person name="Puginier C."/>
            <person name="Libourel C."/>
            <person name="Otte J."/>
            <person name="Skaloud P."/>
            <person name="Haon M."/>
            <person name="Grisel S."/>
            <person name="Petersen M."/>
            <person name="Berrin J.G."/>
            <person name="Delaux P.M."/>
            <person name="Dal Grande F."/>
            <person name="Keller J."/>
        </authorList>
    </citation>
    <scope>NUCLEOTIDE SEQUENCE [LARGE SCALE GENOMIC DNA]</scope>
    <source>
        <strain evidence="7 8">SAG 216-7</strain>
    </source>
</reference>
<comment type="similarity">
    <text evidence="1">Belongs to the PI3/PI4-kinase family. Type III PI4K subfamily.</text>
</comment>
<evidence type="ECO:0000256" key="4">
    <source>
        <dbReference type="ARBA" id="ARBA00022777"/>
    </source>
</evidence>
<dbReference type="EMBL" id="JALJOT010000015">
    <property type="protein sequence ID" value="KAK9902784.1"/>
    <property type="molecule type" value="Genomic_DNA"/>
</dbReference>
<keyword evidence="8" id="KW-1185">Reference proteome</keyword>
<keyword evidence="3" id="KW-0808">Transferase</keyword>
<evidence type="ECO:0000313" key="7">
    <source>
        <dbReference type="EMBL" id="KAK9902784.1"/>
    </source>
</evidence>
<dbReference type="SMART" id="SM00146">
    <property type="entry name" value="PI3Kc"/>
    <property type="match status" value="1"/>
</dbReference>
<dbReference type="PANTHER" id="PTHR10048:SF15">
    <property type="entry name" value="PHOSPHATIDYLINOSITOL 4-KINASE ALPHA"/>
    <property type="match status" value="1"/>
</dbReference>
<sequence length="1730" mass="183626">MNTVSSQLEALVGSLQNSKQLDDGTVRALLTSLQSLLVTDDTSGDQKDRIAHLIYTVIVRSLKNAPPKALQDALSDTDVPVPLLPSNACAVLDAIASGLRRREDGLQPFEIIVAVRALQLAARAGAHPDLGSLVEIYGASQRELQNILSSLSAFHRPNTTNGVAVFPSHATLAATANLSAQSAVLLASCRGPSDDVLEEALESLHAVADSLLSYILILAAGQPARLALLQRLLPILGSIRGLQRATVQAGSVEFMQKVAALSRAQAVRIAKVPSARQSWVGMDRWGPDSRHQPKSEQDMALLALRVAVGNFAAFLAAAWAAGQRVIVEASLAALLNNAFTVEPAVEADSASQEQQAALLLVDELMALGAEDVELAQLLFPMLMVRELRDAAPPVNATAALVVGHFGASCAQAGNKWGYERSAEVLLRLFKRPAEPVPAALMWQGQQAASNGVEGSPGHVGALANSLAVLASGAALAKDGIKRDCCSRLIALFLDKAFVLGPGAKGADQGALRDLGSLLHPLSVARTAVSAAGDPIEDQKAMLLVWLYIAVHGFLAPSGTVSSQKRTSRREAAGRLAAEGTPAAVLAGSDDLITANMSAELEVRLNKLGRKGTAPSLASALLQMLGRGNGAAVPAGNPAAAAQMLATSAANMARVTCGPLPRGNNSQPLDALLTGLKGVDPASWEARLLENIVDATMESYCGRLQSQTSPLGDTPESRQLAAEYLAVSLVEAMVSGTERTQSISDDSDDSLQASLKGALTRRLKQVISEGALHAPGHTEALLQELFIAGQESPAGYAPGLSADLTAALAAGRASFPMASLLQSHSSTLTVTRKAHIAGLISGAMGAAGALGSGQKAEHQLLQRQLAQDLEQAGPSLDEPAFSNRCFRAAAALIGTARGQSSGQLQLLQVLCHCCVEPLRLERLRVALVSWHWVAAAAPSLQVALLSGVAAEWRASASARSGLFDRSFDAGAFRSSTGTPPDQSALTEGIACHHLWLSFLLEAWQMAVDDIGPGGAAVLKSLQALIQGSLADPDALSQHPAAVGARFRLLLLGLKHARHMQETGNRDAAAGLHESVLTSALMWFSHPVAYFGGWTAVEAREQAAAVDDFIASLEAAVPSWPAPVAEAPPNTESLAQASVQDRLALLRLLLEEERDRLHTWAAPLEARQKRSSAGRWNAHAAAAWATHPRLALALLDRFPAEATLRQQVEALVVGGSAQARLQKLPEAAALLATPAAAKSGGGALSNLKDWAPAPLLQALVMMGGPAGQVGAVRTYALRSLRACAPEQVAFFLPQMVQQLRRDEGGLVRDFLLDAAQRSKLFAHHLVCTLRSEAKPSPEAFSPAVKRSGWQPPQDTGLWDIAGQVQDQVFEQMPEDVLRFLEAELAFFDSVTDISGLLYPVPKDERKAGAVKLARELKLPRDDLYLPTNAHYRVRAINPESATPMQSAAKVPILVAFQVEDMERPDEGEKVQACIFKVGDDCRQDVLALQVVGLLKDALTKAGLPLYLAPYGVLPTAYECGIIEVVPNCNSRSGLGETADGGLYEIFRREFGAPGTPRFEAARQNFIASEAGYAIACFLLQAKDRHNGNILIDVAGHLVHIDFGFILEISPGGNMRFESAAFKLSHEMTLLVDPGGGRNSREFRQFENLCVRGFLAARGVAEGIIATVALMAESGLPCYGRGRPVENLRKRFHLEMSDSQAAAFMRATIRDAYDKWTTGFYDYVQYLQNSIPK</sequence>
<dbReference type="SUPFAM" id="SSF48371">
    <property type="entry name" value="ARM repeat"/>
    <property type="match status" value="1"/>
</dbReference>
<dbReference type="InterPro" id="IPR018936">
    <property type="entry name" value="PI3/4_kinase_CS"/>
</dbReference>
<dbReference type="InterPro" id="IPR015433">
    <property type="entry name" value="PI3/4_kinase"/>
</dbReference>
<dbReference type="Pfam" id="PF00613">
    <property type="entry name" value="PI3Ka"/>
    <property type="match status" value="1"/>
</dbReference>
<dbReference type="InterPro" id="IPR045495">
    <property type="entry name" value="PI4K_N"/>
</dbReference>
<dbReference type="Gene3D" id="1.10.1070.11">
    <property type="entry name" value="Phosphatidylinositol 3-/4-kinase, catalytic domain"/>
    <property type="match status" value="1"/>
</dbReference>
<organism evidence="7 8">
    <name type="scientific">Coccomyxa subellipsoidea</name>
    <dbReference type="NCBI Taxonomy" id="248742"/>
    <lineage>
        <taxon>Eukaryota</taxon>
        <taxon>Viridiplantae</taxon>
        <taxon>Chlorophyta</taxon>
        <taxon>core chlorophytes</taxon>
        <taxon>Trebouxiophyceae</taxon>
        <taxon>Trebouxiophyceae incertae sedis</taxon>
        <taxon>Coccomyxaceae</taxon>
        <taxon>Coccomyxa</taxon>
    </lineage>
</organism>
<dbReference type="InterPro" id="IPR016024">
    <property type="entry name" value="ARM-type_fold"/>
</dbReference>
<dbReference type="EC" id="2.7.1.67" evidence="2"/>
<dbReference type="InterPro" id="IPR011009">
    <property type="entry name" value="Kinase-like_dom_sf"/>
</dbReference>
<dbReference type="Gene3D" id="1.25.40.70">
    <property type="entry name" value="Phosphatidylinositol 3-kinase, accessory domain (PIK)"/>
    <property type="match status" value="1"/>
</dbReference>
<keyword evidence="4" id="KW-0418">Kinase</keyword>
<evidence type="ECO:0000259" key="5">
    <source>
        <dbReference type="PROSITE" id="PS50290"/>
    </source>
</evidence>